<dbReference type="AlphaFoldDB" id="A0A0K6IVU3"/>
<organism evidence="2 3">
    <name type="scientific">Tepidiphilus thermophilus</name>
    <dbReference type="NCBI Taxonomy" id="876478"/>
    <lineage>
        <taxon>Bacteria</taxon>
        <taxon>Pseudomonadati</taxon>
        <taxon>Pseudomonadota</taxon>
        <taxon>Hydrogenophilia</taxon>
        <taxon>Hydrogenophilales</taxon>
        <taxon>Hydrogenophilaceae</taxon>
        <taxon>Tepidiphilus</taxon>
    </lineage>
</organism>
<feature type="signal peptide" evidence="1">
    <location>
        <begin position="1"/>
        <end position="21"/>
    </location>
</feature>
<dbReference type="OrthoDB" id="5297256at2"/>
<gene>
    <name evidence="2" type="ORF">Ga0061068_105144</name>
</gene>
<reference evidence="3" key="1">
    <citation type="submission" date="2015-08" db="EMBL/GenBank/DDBJ databases">
        <authorList>
            <person name="Babu N.S."/>
            <person name="Beckwith C.J."/>
            <person name="Beseler K.G."/>
            <person name="Brison A."/>
            <person name="Carone J.V."/>
            <person name="Caskin T.P."/>
            <person name="Diamond M."/>
            <person name="Durham M.E."/>
            <person name="Foxe J.M."/>
            <person name="Go M."/>
            <person name="Henderson B.A."/>
            <person name="Jones I.B."/>
            <person name="McGettigan J.A."/>
            <person name="Micheletti S.J."/>
            <person name="Nasrallah M.E."/>
            <person name="Ortiz D."/>
            <person name="Piller C.R."/>
            <person name="Privatt S.R."/>
            <person name="Schneider S.L."/>
            <person name="Sharp S."/>
            <person name="Smith T.C."/>
            <person name="Stanton J.D."/>
            <person name="Ullery H.E."/>
            <person name="Wilson R.J."/>
            <person name="Serrano M.G."/>
            <person name="Buck G."/>
            <person name="Lee V."/>
            <person name="Wang Y."/>
            <person name="Carvalho R."/>
            <person name="Voegtly L."/>
            <person name="Shi R."/>
            <person name="Duckworth R."/>
            <person name="Johnson A."/>
            <person name="Loviza R."/>
            <person name="Walstead R."/>
            <person name="Shah Z."/>
            <person name="Kiflezghi M."/>
            <person name="Wade K."/>
            <person name="Ball S.L."/>
            <person name="Bradley K.W."/>
            <person name="Asai D.J."/>
            <person name="Bowman C.A."/>
            <person name="Russell D.A."/>
            <person name="Pope W.H."/>
            <person name="Jacobs-Sera D."/>
            <person name="Hendrix R.W."/>
            <person name="Hatfull G.F."/>
        </authorList>
    </citation>
    <scope>NUCLEOTIDE SEQUENCE [LARGE SCALE GENOMIC DNA]</scope>
    <source>
        <strain evidence="3">JCM 19170</strain>
    </source>
</reference>
<keyword evidence="3" id="KW-1185">Reference proteome</keyword>
<name>A0A0K6IVU3_9PROT</name>
<dbReference type="Proteomes" id="UP000182108">
    <property type="component" value="Unassembled WGS sequence"/>
</dbReference>
<evidence type="ECO:0000256" key="1">
    <source>
        <dbReference type="SAM" id="SignalP"/>
    </source>
</evidence>
<evidence type="ECO:0000313" key="2">
    <source>
        <dbReference type="EMBL" id="CUB07240.1"/>
    </source>
</evidence>
<protein>
    <recommendedName>
        <fullName evidence="4">SmpA / OmlA family</fullName>
    </recommendedName>
</protein>
<accession>A0A0K6IVU3</accession>
<dbReference type="RefSeq" id="WP_055423531.1">
    <property type="nucleotide sequence ID" value="NZ_CYHH01000005.1"/>
</dbReference>
<evidence type="ECO:0008006" key="4">
    <source>
        <dbReference type="Google" id="ProtNLM"/>
    </source>
</evidence>
<proteinExistence type="predicted"/>
<sequence>MRARLLQAVFFTVVLTLSACATPLIHSPVFETESQLLAARGSPTRVWENPDGTRTLEYATQPYGWTCWMYTVDRDGRIVEQHDALAPENLARIKPGMTKAEVDRLLGAHRREHFYSLSGEEVWDWNIRNEWRGVLFTLFNVHFKGDVVERTSVSYVYNWLDPDAM</sequence>
<dbReference type="EMBL" id="CYHH01000005">
    <property type="protein sequence ID" value="CUB07240.1"/>
    <property type="molecule type" value="Genomic_DNA"/>
</dbReference>
<keyword evidence="1" id="KW-0732">Signal</keyword>
<evidence type="ECO:0000313" key="3">
    <source>
        <dbReference type="Proteomes" id="UP000182108"/>
    </source>
</evidence>
<feature type="chain" id="PRO_5005505925" description="SmpA / OmlA family" evidence="1">
    <location>
        <begin position="22"/>
        <end position="165"/>
    </location>
</feature>
<dbReference type="PROSITE" id="PS51257">
    <property type="entry name" value="PROKAR_LIPOPROTEIN"/>
    <property type="match status" value="1"/>
</dbReference>